<name>A0A0N9I4B2_9PSEU</name>
<protein>
    <submittedName>
        <fullName evidence="1">Uncharacterized protein</fullName>
    </submittedName>
</protein>
<keyword evidence="2" id="KW-1185">Reference proteome</keyword>
<evidence type="ECO:0000313" key="2">
    <source>
        <dbReference type="Proteomes" id="UP000063699"/>
    </source>
</evidence>
<gene>
    <name evidence="1" type="ORF">AOZ06_43065</name>
</gene>
<accession>A0A0N9I4B2</accession>
<dbReference type="STRING" id="860235.AOZ06_43065"/>
<reference evidence="1 2" key="1">
    <citation type="submission" date="2015-07" db="EMBL/GenBank/DDBJ databases">
        <title>Genome sequencing of Kibdelosporangium phytohabitans.</title>
        <authorList>
            <person name="Qin S."/>
            <person name="Xing K."/>
        </authorList>
    </citation>
    <scope>NUCLEOTIDE SEQUENCE [LARGE SCALE GENOMIC DNA]</scope>
    <source>
        <strain evidence="1 2">KLBMP1111</strain>
    </source>
</reference>
<evidence type="ECO:0000313" key="1">
    <source>
        <dbReference type="EMBL" id="ALG12741.1"/>
    </source>
</evidence>
<dbReference type="AlphaFoldDB" id="A0A0N9I4B2"/>
<organism evidence="1 2">
    <name type="scientific">Kibdelosporangium phytohabitans</name>
    <dbReference type="NCBI Taxonomy" id="860235"/>
    <lineage>
        <taxon>Bacteria</taxon>
        <taxon>Bacillati</taxon>
        <taxon>Actinomycetota</taxon>
        <taxon>Actinomycetes</taxon>
        <taxon>Pseudonocardiales</taxon>
        <taxon>Pseudonocardiaceae</taxon>
        <taxon>Kibdelosporangium</taxon>
    </lineage>
</organism>
<dbReference type="EMBL" id="CP012752">
    <property type="protein sequence ID" value="ALG12741.1"/>
    <property type="molecule type" value="Genomic_DNA"/>
</dbReference>
<dbReference type="KEGG" id="kphy:AOZ06_43065"/>
<proteinExistence type="predicted"/>
<dbReference type="Proteomes" id="UP000063699">
    <property type="component" value="Chromosome"/>
</dbReference>
<sequence>MEAAGSMLATVRGGPSMTTISTADLTSELLDLSAVPFRELRDRTTPELAHAVHRAVAFSTANKNEIQVQDEK</sequence>